<dbReference type="PANTHER" id="PTHR35494">
    <property type="entry name" value="NAD(P)H-QUINONE OXIDOREDUCTASE SUBUNIT S, CHLOROPLASTIC"/>
    <property type="match status" value="1"/>
</dbReference>
<dbReference type="AlphaFoldDB" id="A0A563VZH9"/>
<dbReference type="Pfam" id="PF11623">
    <property type="entry name" value="NdhS"/>
    <property type="match status" value="1"/>
</dbReference>
<gene>
    <name evidence="1" type="ORF">H1P_500024</name>
</gene>
<sequence length="66" mass="7377">MIILPGSTVKVTNSDDTYYNFQGLVQRIDDGQVAVLFEGGNWDKLVTFNLSELEAVDLTKGKKKKK</sequence>
<dbReference type="PANTHER" id="PTHR35494:SF1">
    <property type="entry name" value="NAD(P)H-QUINONE OXIDOREDUCTASE SUBUNIT S, CHLOROPLASTIC"/>
    <property type="match status" value="1"/>
</dbReference>
<dbReference type="EMBL" id="CAACVJ010000446">
    <property type="protein sequence ID" value="VEP16872.1"/>
    <property type="molecule type" value="Genomic_DNA"/>
</dbReference>
<reference evidence="1 2" key="1">
    <citation type="submission" date="2019-01" db="EMBL/GenBank/DDBJ databases">
        <authorList>
            <person name="Brito A."/>
        </authorList>
    </citation>
    <scope>NUCLEOTIDE SEQUENCE [LARGE SCALE GENOMIC DNA]</scope>
    <source>
        <strain evidence="1">1</strain>
    </source>
</reference>
<dbReference type="RefSeq" id="WP_144866570.1">
    <property type="nucleotide sequence ID" value="NZ_LR213810.1"/>
</dbReference>
<keyword evidence="2" id="KW-1185">Reference proteome</keyword>
<dbReference type="OrthoDB" id="515692at2"/>
<dbReference type="Proteomes" id="UP000320055">
    <property type="component" value="Unassembled WGS sequence"/>
</dbReference>
<name>A0A563VZH9_9CYAN</name>
<organism evidence="1 2">
    <name type="scientific">Hyella patelloides LEGE 07179</name>
    <dbReference type="NCBI Taxonomy" id="945734"/>
    <lineage>
        <taxon>Bacteria</taxon>
        <taxon>Bacillati</taxon>
        <taxon>Cyanobacteriota</taxon>
        <taxon>Cyanophyceae</taxon>
        <taxon>Pleurocapsales</taxon>
        <taxon>Hyellaceae</taxon>
        <taxon>Hyella</taxon>
    </lineage>
</organism>
<proteinExistence type="predicted"/>
<dbReference type="Gene3D" id="2.30.30.140">
    <property type="match status" value="1"/>
</dbReference>
<protein>
    <recommendedName>
        <fullName evidence="3">DUF3252 domain-containing protein</fullName>
    </recommendedName>
</protein>
<dbReference type="GO" id="GO:0009767">
    <property type="term" value="P:photosynthetic electron transport chain"/>
    <property type="evidence" value="ECO:0007669"/>
    <property type="project" value="InterPro"/>
</dbReference>
<dbReference type="InterPro" id="IPR021659">
    <property type="entry name" value="NdhS"/>
</dbReference>
<accession>A0A563VZH9</accession>
<evidence type="ECO:0008006" key="3">
    <source>
        <dbReference type="Google" id="ProtNLM"/>
    </source>
</evidence>
<evidence type="ECO:0000313" key="1">
    <source>
        <dbReference type="EMBL" id="VEP16872.1"/>
    </source>
</evidence>
<evidence type="ECO:0000313" key="2">
    <source>
        <dbReference type="Proteomes" id="UP000320055"/>
    </source>
</evidence>